<dbReference type="STRING" id="208439.AJAP_40710"/>
<gene>
    <name evidence="3" type="ORF">AJAP_40710</name>
</gene>
<dbReference type="PANTHER" id="PTHR14237:SF19">
    <property type="entry name" value="MITOCHONDRIAL AMIDOXIME REDUCING COMPONENT 1"/>
    <property type="match status" value="1"/>
</dbReference>
<evidence type="ECO:0000256" key="1">
    <source>
        <dbReference type="SAM" id="MobiDB-lite"/>
    </source>
</evidence>
<dbReference type="AlphaFoldDB" id="A0A075V6B4"/>
<feature type="region of interest" description="Disordered" evidence="1">
    <location>
        <begin position="271"/>
        <end position="295"/>
    </location>
</feature>
<dbReference type="Pfam" id="PF03476">
    <property type="entry name" value="MOSC_N"/>
    <property type="match status" value="1"/>
</dbReference>
<accession>A0A075V6B4</accession>
<dbReference type="SUPFAM" id="SSF141673">
    <property type="entry name" value="MOSC N-terminal domain-like"/>
    <property type="match status" value="1"/>
</dbReference>
<protein>
    <recommendedName>
        <fullName evidence="2">MOSC domain-containing protein</fullName>
    </recommendedName>
</protein>
<name>A0A075V6B4_9PSEU</name>
<dbReference type="GO" id="GO:0030170">
    <property type="term" value="F:pyridoxal phosphate binding"/>
    <property type="evidence" value="ECO:0007669"/>
    <property type="project" value="InterPro"/>
</dbReference>
<dbReference type="KEGG" id="aja:AJAP_40710"/>
<dbReference type="eggNOG" id="COG3217">
    <property type="taxonomic scope" value="Bacteria"/>
</dbReference>
<dbReference type="GO" id="GO:0003824">
    <property type="term" value="F:catalytic activity"/>
    <property type="evidence" value="ECO:0007669"/>
    <property type="project" value="InterPro"/>
</dbReference>
<keyword evidence="4" id="KW-1185">Reference proteome</keyword>
<dbReference type="PROSITE" id="PS51340">
    <property type="entry name" value="MOSC"/>
    <property type="match status" value="1"/>
</dbReference>
<evidence type="ECO:0000313" key="4">
    <source>
        <dbReference type="Proteomes" id="UP000028492"/>
    </source>
</evidence>
<dbReference type="PANTHER" id="PTHR14237">
    <property type="entry name" value="MOLYBDOPTERIN COFACTOR SULFURASE MOSC"/>
    <property type="match status" value="1"/>
</dbReference>
<organism evidence="3 4">
    <name type="scientific">Amycolatopsis japonica</name>
    <dbReference type="NCBI Taxonomy" id="208439"/>
    <lineage>
        <taxon>Bacteria</taxon>
        <taxon>Bacillati</taxon>
        <taxon>Actinomycetota</taxon>
        <taxon>Actinomycetes</taxon>
        <taxon>Pseudonocardiales</taxon>
        <taxon>Pseudonocardiaceae</taxon>
        <taxon>Amycolatopsis</taxon>
        <taxon>Amycolatopsis japonica group</taxon>
    </lineage>
</organism>
<feature type="domain" description="MOSC" evidence="2">
    <location>
        <begin position="119"/>
        <end position="268"/>
    </location>
</feature>
<dbReference type="InterPro" id="IPR011037">
    <property type="entry name" value="Pyrv_Knase-like_insert_dom_sf"/>
</dbReference>
<feature type="compositionally biased region" description="Low complexity" evidence="1">
    <location>
        <begin position="275"/>
        <end position="289"/>
    </location>
</feature>
<dbReference type="HOGENOM" id="CLU_028286_0_2_11"/>
<dbReference type="SUPFAM" id="SSF50800">
    <property type="entry name" value="PK beta-barrel domain-like"/>
    <property type="match status" value="1"/>
</dbReference>
<evidence type="ECO:0000313" key="3">
    <source>
        <dbReference type="EMBL" id="AIG80918.1"/>
    </source>
</evidence>
<dbReference type="RefSeq" id="WP_038521434.1">
    <property type="nucleotide sequence ID" value="NZ_CP008953.1"/>
</dbReference>
<reference evidence="3 4" key="1">
    <citation type="journal article" date="2014" name="J. Biotechnol.">
        <title>Complete genome sequence of the actinobacterium Amycolatopsis japonica MG417-CF17(T) (=DSM 44213T) producing (S,S)-N,N'-ethylenediaminedisuccinic acid.</title>
        <authorList>
            <person name="Stegmann E."/>
            <person name="Albersmeier A."/>
            <person name="Spohn M."/>
            <person name="Gert H."/>
            <person name="Weber T."/>
            <person name="Wohlleben W."/>
            <person name="Kalinowski J."/>
            <person name="Ruckert C."/>
        </authorList>
    </citation>
    <scope>NUCLEOTIDE SEQUENCE [LARGE SCALE GENOMIC DNA]</scope>
    <source>
        <strain evidence="4">MG417-CF17 (DSM 44213)</strain>
    </source>
</reference>
<dbReference type="InterPro" id="IPR005303">
    <property type="entry name" value="MOCOS_middle"/>
</dbReference>
<sequence>MARVAKLVYYPVKGCAGTSVATADVTPAGLRFDRAWMVVSPEGEFRSQRKHPVMASIRAEVLDDGARLRLAAPGVEELLVETVTDGPRQPAATFTWQGKGVHQGEDATEWFSDVLGLPSVFVGLAPEHERVTNGEIPGTAAFADAHAILLTSESSLDGLNERIASRGAEAVPMDRFRPNIVVAGWPEPHREDDVRSLTAGGLELGYAKVCIRCTVPMVDQETGKKAGPEPIRSLADYRREPEGGVSFGIKMAVTRPGQVAVGDEVIVHSWAGPSPSTAEAEPPFTATASRPAESV</sequence>
<dbReference type="GO" id="GO:0030151">
    <property type="term" value="F:molybdenum ion binding"/>
    <property type="evidence" value="ECO:0007669"/>
    <property type="project" value="InterPro"/>
</dbReference>
<proteinExistence type="predicted"/>
<dbReference type="InterPro" id="IPR005302">
    <property type="entry name" value="MoCF_Sase_C"/>
</dbReference>
<evidence type="ECO:0000259" key="2">
    <source>
        <dbReference type="PROSITE" id="PS51340"/>
    </source>
</evidence>
<dbReference type="Pfam" id="PF03473">
    <property type="entry name" value="MOSC"/>
    <property type="match status" value="1"/>
</dbReference>
<dbReference type="EMBL" id="CP008953">
    <property type="protein sequence ID" value="AIG80918.1"/>
    <property type="molecule type" value="Genomic_DNA"/>
</dbReference>
<dbReference type="Proteomes" id="UP000028492">
    <property type="component" value="Chromosome"/>
</dbReference>